<evidence type="ECO:0000256" key="1">
    <source>
        <dbReference type="SAM" id="MobiDB-lite"/>
    </source>
</evidence>
<feature type="compositionally biased region" description="Basic and acidic residues" evidence="1">
    <location>
        <begin position="38"/>
        <end position="59"/>
    </location>
</feature>
<gene>
    <name evidence="2" type="ORF">NDN08_000205</name>
</gene>
<proteinExistence type="predicted"/>
<organism evidence="2 3">
    <name type="scientific">Rhodosorus marinus</name>
    <dbReference type="NCBI Taxonomy" id="101924"/>
    <lineage>
        <taxon>Eukaryota</taxon>
        <taxon>Rhodophyta</taxon>
        <taxon>Stylonematophyceae</taxon>
        <taxon>Stylonematales</taxon>
        <taxon>Stylonemataceae</taxon>
        <taxon>Rhodosorus</taxon>
    </lineage>
</organism>
<feature type="region of interest" description="Disordered" evidence="1">
    <location>
        <begin position="129"/>
        <end position="160"/>
    </location>
</feature>
<accession>A0AAV8UEN3</accession>
<reference evidence="2 3" key="1">
    <citation type="journal article" date="2023" name="Nat. Commun.">
        <title>Origin of minicircular mitochondrial genomes in red algae.</title>
        <authorList>
            <person name="Lee Y."/>
            <person name="Cho C.H."/>
            <person name="Lee Y.M."/>
            <person name="Park S.I."/>
            <person name="Yang J.H."/>
            <person name="West J.A."/>
            <person name="Bhattacharya D."/>
            <person name="Yoon H.S."/>
        </authorList>
    </citation>
    <scope>NUCLEOTIDE SEQUENCE [LARGE SCALE GENOMIC DNA]</scope>
    <source>
        <strain evidence="2 3">CCMP1338</strain>
        <tissue evidence="2">Whole cell</tissue>
    </source>
</reference>
<protein>
    <submittedName>
        <fullName evidence="2">Uncharacterized protein</fullName>
    </submittedName>
</protein>
<dbReference type="AlphaFoldDB" id="A0AAV8UEN3"/>
<sequence>MGVDRPATDTAYIELHVDEDSPCSLCRRCQLRKRLAKKAAEMQESKNKEAKFRQLKISDREEDDEADGSLTVVNDYREKVNSGSKSKKKKGKRNRGRKKICNGNVQPEVAVPEERLDEAVEDPQLSAFASEVSDQSIGSNSPTETSENEDEVARIEPSESSIEDVVDAIELNSHVDLAQDGKFEDVDDVFRIPRDVQEEIDREVENFRIRLARASATVVGDKLKPVFISPSLEIAE</sequence>
<keyword evidence="3" id="KW-1185">Reference proteome</keyword>
<dbReference type="EMBL" id="JAMWBK010000013">
    <property type="protein sequence ID" value="KAJ8900906.1"/>
    <property type="molecule type" value="Genomic_DNA"/>
</dbReference>
<comment type="caution">
    <text evidence="2">The sequence shown here is derived from an EMBL/GenBank/DDBJ whole genome shotgun (WGS) entry which is preliminary data.</text>
</comment>
<evidence type="ECO:0000313" key="3">
    <source>
        <dbReference type="Proteomes" id="UP001157974"/>
    </source>
</evidence>
<evidence type="ECO:0000313" key="2">
    <source>
        <dbReference type="EMBL" id="KAJ8900906.1"/>
    </source>
</evidence>
<dbReference type="Proteomes" id="UP001157974">
    <property type="component" value="Unassembled WGS sequence"/>
</dbReference>
<feature type="compositionally biased region" description="Polar residues" evidence="1">
    <location>
        <begin position="132"/>
        <end position="145"/>
    </location>
</feature>
<feature type="region of interest" description="Disordered" evidence="1">
    <location>
        <begin position="37"/>
        <end position="116"/>
    </location>
</feature>
<feature type="compositionally biased region" description="Basic residues" evidence="1">
    <location>
        <begin position="85"/>
        <end position="100"/>
    </location>
</feature>
<name>A0AAV8UEN3_9RHOD</name>